<proteinExistence type="inferred from homology"/>
<dbReference type="PANTHER" id="PTHR43364">
    <property type="entry name" value="NADH-SPECIFIC METHYLGLYOXAL REDUCTASE-RELATED"/>
    <property type="match status" value="1"/>
</dbReference>
<evidence type="ECO:0000313" key="6">
    <source>
        <dbReference type="EMBL" id="SFG12871.1"/>
    </source>
</evidence>
<dbReference type="SUPFAM" id="SSF51430">
    <property type="entry name" value="NAD(P)-linked oxidoreductase"/>
    <property type="match status" value="1"/>
</dbReference>
<protein>
    <recommendedName>
        <fullName evidence="4">Protein tas</fullName>
    </recommendedName>
</protein>
<dbReference type="AlphaFoldDB" id="A0A1I2PHH2"/>
<evidence type="ECO:0000256" key="4">
    <source>
        <dbReference type="ARBA" id="ARBA00070119"/>
    </source>
</evidence>
<gene>
    <name evidence="6" type="ORF">SAMN04488033_12912</name>
</gene>
<dbReference type="Gene3D" id="3.20.20.100">
    <property type="entry name" value="NADP-dependent oxidoreductase domain"/>
    <property type="match status" value="1"/>
</dbReference>
<evidence type="ECO:0000256" key="3">
    <source>
        <dbReference type="ARBA" id="ARBA00038157"/>
    </source>
</evidence>
<evidence type="ECO:0000256" key="1">
    <source>
        <dbReference type="ARBA" id="ARBA00022857"/>
    </source>
</evidence>
<evidence type="ECO:0000256" key="2">
    <source>
        <dbReference type="ARBA" id="ARBA00023002"/>
    </source>
</evidence>
<dbReference type="Pfam" id="PF00248">
    <property type="entry name" value="Aldo_ket_red"/>
    <property type="match status" value="1"/>
</dbReference>
<comment type="similarity">
    <text evidence="3">Belongs to the aldo/keto reductase family. Aldo/keto reductase 2 subfamily.</text>
</comment>
<keyword evidence="1" id="KW-0521">NADP</keyword>
<evidence type="ECO:0000259" key="5">
    <source>
        <dbReference type="Pfam" id="PF00248"/>
    </source>
</evidence>
<dbReference type="GO" id="GO:0016491">
    <property type="term" value="F:oxidoreductase activity"/>
    <property type="evidence" value="ECO:0007669"/>
    <property type="project" value="UniProtKB-KW"/>
</dbReference>
<evidence type="ECO:0000313" key="7">
    <source>
        <dbReference type="Proteomes" id="UP000199116"/>
    </source>
</evidence>
<keyword evidence="2" id="KW-0560">Oxidoreductase</keyword>
<organism evidence="6 7">
    <name type="scientific">Salegentibacter agarivorans</name>
    <dbReference type="NCBI Taxonomy" id="345907"/>
    <lineage>
        <taxon>Bacteria</taxon>
        <taxon>Pseudomonadati</taxon>
        <taxon>Bacteroidota</taxon>
        <taxon>Flavobacteriia</taxon>
        <taxon>Flavobacteriales</taxon>
        <taxon>Flavobacteriaceae</taxon>
        <taxon>Salegentibacter</taxon>
    </lineage>
</organism>
<reference evidence="7" key="1">
    <citation type="submission" date="2016-10" db="EMBL/GenBank/DDBJ databases">
        <authorList>
            <person name="Varghese N."/>
            <person name="Submissions S."/>
        </authorList>
    </citation>
    <scope>NUCLEOTIDE SEQUENCE [LARGE SCALE GENOMIC DNA]</scope>
    <source>
        <strain evidence="7">DSM 23515</strain>
    </source>
</reference>
<keyword evidence="7" id="KW-1185">Reference proteome</keyword>
<dbReference type="Proteomes" id="UP000199116">
    <property type="component" value="Unassembled WGS sequence"/>
</dbReference>
<dbReference type="RefSeq" id="WP_093306119.1">
    <property type="nucleotide sequence ID" value="NZ_FOOH01000029.1"/>
</dbReference>
<dbReference type="InterPro" id="IPR023210">
    <property type="entry name" value="NADP_OxRdtase_dom"/>
</dbReference>
<dbReference type="FunFam" id="3.20.20.100:FF:000005">
    <property type="entry name" value="NADP(H)-dependent aldo-keto reductase"/>
    <property type="match status" value="1"/>
</dbReference>
<dbReference type="InterPro" id="IPR036812">
    <property type="entry name" value="NAD(P)_OxRdtase_dom_sf"/>
</dbReference>
<name>A0A1I2PHH2_9FLAO</name>
<dbReference type="EMBL" id="FOOH01000029">
    <property type="protein sequence ID" value="SFG12871.1"/>
    <property type="molecule type" value="Genomic_DNA"/>
</dbReference>
<feature type="domain" description="NADP-dependent oxidoreductase" evidence="5">
    <location>
        <begin position="15"/>
        <end position="337"/>
    </location>
</feature>
<dbReference type="CDD" id="cd19094">
    <property type="entry name" value="AKR_Tas-like"/>
    <property type="match status" value="1"/>
</dbReference>
<dbReference type="InterPro" id="IPR050523">
    <property type="entry name" value="AKR_Detox_Biosynth"/>
</dbReference>
<sequence length="345" mass="39306">MKYTTLPNTDIKVSKICLGTMTWGEQNTEAEGHEQIEFALEKGVNFLDTAEMYSIPGKAETQGSTEKIIGTWFKKSGKREDVILTSKVVGPGNSMEHIRDNLGFSKEAITDALHKSLKRLQTDYIDLYQLHWPERNTNFFGKLGYEHDEEEKWEENFQEVLETLNEFVKEGKIRQVGLSNETPYGLSRFLEESRKHDLPKMITIQNPYNLLNRKDEIGLTEILHRENVGLFPYSPLGMGTLSGKHLDGIQENSRLGLFPQYKRYSNEHAVKATIAYAEIAKKYNLNFAQMSLAFVNTRPFVSSNIIGATSIKQLEENIGSIEVKLSEEVLEEINKVHEAYPNPAP</sequence>
<dbReference type="PANTHER" id="PTHR43364:SF4">
    <property type="entry name" value="NAD(P)-LINKED OXIDOREDUCTASE SUPERFAMILY PROTEIN"/>
    <property type="match status" value="1"/>
</dbReference>
<dbReference type="NCBIfam" id="NF007912">
    <property type="entry name" value="PRK10625.1"/>
    <property type="match status" value="1"/>
</dbReference>
<accession>A0A1I2PHH2</accession>